<accession>A0A3N8QRX8</accession>
<dbReference type="EMBL" id="QTQX01000013">
    <property type="protein sequence ID" value="RQT26131.1"/>
    <property type="molecule type" value="Genomic_DNA"/>
</dbReference>
<evidence type="ECO:0000313" key="2">
    <source>
        <dbReference type="Proteomes" id="UP000269271"/>
    </source>
</evidence>
<name>A0A3N8QRX8_9BURK</name>
<sequence>MTKFFDKELADAIGYGAATHVAALASDLQADIDRMNAMRKAEGRPTIEEEEEAEKAWFRERMEAGERFDPDVEGWARDE</sequence>
<proteinExistence type="predicted"/>
<organism evidence="1 2">
    <name type="scientific">Burkholderia contaminans</name>
    <dbReference type="NCBI Taxonomy" id="488447"/>
    <lineage>
        <taxon>Bacteria</taxon>
        <taxon>Pseudomonadati</taxon>
        <taxon>Pseudomonadota</taxon>
        <taxon>Betaproteobacteria</taxon>
        <taxon>Burkholderiales</taxon>
        <taxon>Burkholderiaceae</taxon>
        <taxon>Burkholderia</taxon>
        <taxon>Burkholderia cepacia complex</taxon>
    </lineage>
</organism>
<dbReference type="AlphaFoldDB" id="A0A3N8QRX8"/>
<dbReference type="RefSeq" id="WP_124618597.1">
    <property type="nucleotide sequence ID" value="NZ_QTQX01000013.1"/>
</dbReference>
<reference evidence="1 2" key="1">
    <citation type="submission" date="2018-08" db="EMBL/GenBank/DDBJ databases">
        <title>Comparative analysis of Burkholderia isolates from Puerto Rico.</title>
        <authorList>
            <person name="Hall C."/>
            <person name="Sahl J."/>
            <person name="Wagner D."/>
        </authorList>
    </citation>
    <scope>NUCLEOTIDE SEQUENCE [LARGE SCALE GENOMIC DNA]</scope>
    <source>
        <strain evidence="1 2">Bp9001</strain>
    </source>
</reference>
<dbReference type="Proteomes" id="UP000269271">
    <property type="component" value="Unassembled WGS sequence"/>
</dbReference>
<comment type="caution">
    <text evidence="1">The sequence shown here is derived from an EMBL/GenBank/DDBJ whole genome shotgun (WGS) entry which is preliminary data.</text>
</comment>
<protein>
    <submittedName>
        <fullName evidence="1">Uncharacterized protein</fullName>
    </submittedName>
</protein>
<evidence type="ECO:0000313" key="1">
    <source>
        <dbReference type="EMBL" id="RQT26131.1"/>
    </source>
</evidence>
<gene>
    <name evidence="1" type="ORF">DF037_20800</name>
</gene>